<comment type="function">
    <text evidence="4">Lytic transglycosylase with a strong preference for naked glycan strands that lack stem peptides.</text>
</comment>
<evidence type="ECO:0000256" key="5">
    <source>
        <dbReference type="RuleBase" id="RU003495"/>
    </source>
</evidence>
<dbReference type="EC" id="4.2.2.-" evidence="4"/>
<proteinExistence type="inferred from homology"/>
<dbReference type="PROSITE" id="PS51724">
    <property type="entry name" value="SPOR"/>
    <property type="match status" value="1"/>
</dbReference>
<dbReference type="RefSeq" id="WP_418157798.1">
    <property type="nucleotide sequence ID" value="NZ_JBBLZC010000001.1"/>
</dbReference>
<dbReference type="InterPro" id="IPR009009">
    <property type="entry name" value="RlpA-like_DPBB"/>
</dbReference>
<keyword evidence="3 4" id="KW-0961">Cell wall biogenesis/degradation</keyword>
<dbReference type="Gene3D" id="2.40.40.10">
    <property type="entry name" value="RlpA-like domain"/>
    <property type="match status" value="1"/>
</dbReference>
<evidence type="ECO:0000313" key="9">
    <source>
        <dbReference type="Proteomes" id="UP001375743"/>
    </source>
</evidence>
<sequence length="320" mass="33509" precursor="true">MIAAPTDARSGLALALILLLAACSSTREASRGPSSSKAQGPIGTYKVGTPYQINGKWYYPEFDPSYERVGIASWYGDDFQGLPTANGEVFDKTQLTAAHTTLPLPSIVRVTNLDNGRSIDVRVNDRGPFVGDRLIDLSQAAARELGYESQGLARVRVKFLGLAEAKGPPPRPVMVAARSTPPATAPVAPSPPKRSEAPPREPVAPLTIPAGRPVQVAALMPPPSAAPGAACLAGDQFVQVGAFADTMRVRAAIEAVGKLRQPRVEPTFVAGKAMARVRLGPVNGGAEARRLLEQVRAMGYTGAFLTPAAQKAGAPVALTC</sequence>
<dbReference type="Pfam" id="PF05036">
    <property type="entry name" value="SPOR"/>
    <property type="match status" value="1"/>
</dbReference>
<evidence type="ECO:0000256" key="1">
    <source>
        <dbReference type="ARBA" id="ARBA00022729"/>
    </source>
</evidence>
<accession>A0ABU8XL86</accession>
<name>A0ABU8XL86_9PROT</name>
<feature type="region of interest" description="Disordered" evidence="6">
    <location>
        <begin position="177"/>
        <end position="201"/>
    </location>
</feature>
<dbReference type="CDD" id="cd22268">
    <property type="entry name" value="DPBB_RlpA-like"/>
    <property type="match status" value="1"/>
</dbReference>
<dbReference type="InterPro" id="IPR036680">
    <property type="entry name" value="SPOR-like_sf"/>
</dbReference>
<evidence type="ECO:0000256" key="3">
    <source>
        <dbReference type="ARBA" id="ARBA00023316"/>
    </source>
</evidence>
<feature type="signal peptide" evidence="4">
    <location>
        <begin position="1"/>
        <end position="29"/>
    </location>
</feature>
<dbReference type="PANTHER" id="PTHR34183">
    <property type="entry name" value="ENDOLYTIC PEPTIDOGLYCAN TRANSGLYCOSYLASE RLPA"/>
    <property type="match status" value="1"/>
</dbReference>
<feature type="compositionally biased region" description="Low complexity" evidence="6">
    <location>
        <begin position="177"/>
        <end position="187"/>
    </location>
</feature>
<dbReference type="PANTHER" id="PTHR34183:SF1">
    <property type="entry name" value="ENDOLYTIC PEPTIDOGLYCAN TRANSGLYCOSYLASE RLPA"/>
    <property type="match status" value="1"/>
</dbReference>
<evidence type="ECO:0000256" key="4">
    <source>
        <dbReference type="HAMAP-Rule" id="MF_02071"/>
    </source>
</evidence>
<keyword evidence="9" id="KW-1185">Reference proteome</keyword>
<protein>
    <recommendedName>
        <fullName evidence="4">Endolytic peptidoglycan transglycosylase RlpA</fullName>
        <ecNumber evidence="4">4.2.2.-</ecNumber>
    </recommendedName>
</protein>
<evidence type="ECO:0000256" key="2">
    <source>
        <dbReference type="ARBA" id="ARBA00023239"/>
    </source>
</evidence>
<evidence type="ECO:0000313" key="8">
    <source>
        <dbReference type="EMBL" id="MEK0081958.1"/>
    </source>
</evidence>
<dbReference type="HAMAP" id="MF_02071">
    <property type="entry name" value="RlpA"/>
    <property type="match status" value="1"/>
</dbReference>
<dbReference type="SUPFAM" id="SSF50685">
    <property type="entry name" value="Barwin-like endoglucanases"/>
    <property type="match status" value="1"/>
</dbReference>
<organism evidence="8 9">
    <name type="scientific">Benzoatithermus flavus</name>
    <dbReference type="NCBI Taxonomy" id="3108223"/>
    <lineage>
        <taxon>Bacteria</taxon>
        <taxon>Pseudomonadati</taxon>
        <taxon>Pseudomonadota</taxon>
        <taxon>Alphaproteobacteria</taxon>
        <taxon>Geminicoccales</taxon>
        <taxon>Geminicoccaceae</taxon>
        <taxon>Benzoatithermus</taxon>
    </lineage>
</organism>
<dbReference type="InterPro" id="IPR012997">
    <property type="entry name" value="RplA"/>
</dbReference>
<dbReference type="InterPro" id="IPR034718">
    <property type="entry name" value="RlpA"/>
</dbReference>
<feature type="domain" description="SPOR" evidence="7">
    <location>
        <begin position="230"/>
        <end position="308"/>
    </location>
</feature>
<dbReference type="Gene3D" id="3.30.70.1070">
    <property type="entry name" value="Sporulation related repeat"/>
    <property type="match status" value="1"/>
</dbReference>
<dbReference type="InterPro" id="IPR007730">
    <property type="entry name" value="SPOR-like_dom"/>
</dbReference>
<comment type="caution">
    <text evidence="8">The sequence shown here is derived from an EMBL/GenBank/DDBJ whole genome shotgun (WGS) entry which is preliminary data.</text>
</comment>
<dbReference type="Proteomes" id="UP001375743">
    <property type="component" value="Unassembled WGS sequence"/>
</dbReference>
<gene>
    <name evidence="4" type="primary">rlpA</name>
    <name evidence="8" type="ORF">U1T56_02250</name>
</gene>
<dbReference type="NCBIfam" id="TIGR00413">
    <property type="entry name" value="rlpA"/>
    <property type="match status" value="1"/>
</dbReference>
<feature type="chain" id="PRO_5044915563" description="Endolytic peptidoglycan transglycosylase RlpA" evidence="4">
    <location>
        <begin position="30"/>
        <end position="320"/>
    </location>
</feature>
<comment type="similarity">
    <text evidence="4 5">Belongs to the RlpA family.</text>
</comment>
<dbReference type="InterPro" id="IPR036908">
    <property type="entry name" value="RlpA-like_sf"/>
</dbReference>
<dbReference type="SUPFAM" id="SSF110997">
    <property type="entry name" value="Sporulation related repeat"/>
    <property type="match status" value="1"/>
</dbReference>
<evidence type="ECO:0000259" key="7">
    <source>
        <dbReference type="PROSITE" id="PS51724"/>
    </source>
</evidence>
<evidence type="ECO:0000256" key="6">
    <source>
        <dbReference type="SAM" id="MobiDB-lite"/>
    </source>
</evidence>
<dbReference type="EMBL" id="JBBLZC010000001">
    <property type="protein sequence ID" value="MEK0081958.1"/>
    <property type="molecule type" value="Genomic_DNA"/>
</dbReference>
<dbReference type="Pfam" id="PF03330">
    <property type="entry name" value="DPBB_1"/>
    <property type="match status" value="1"/>
</dbReference>
<keyword evidence="2 4" id="KW-0456">Lyase</keyword>
<reference evidence="8 9" key="1">
    <citation type="submission" date="2024-01" db="EMBL/GenBank/DDBJ databases">
        <title>Multi-omics insights into the function and evolution of sodium benzoate biodegradation pathways in Benzoatithermus flavus gen. nov., sp. nov. from hot spring.</title>
        <authorList>
            <person name="Hu C.-J."/>
            <person name="Li W.-J."/>
        </authorList>
    </citation>
    <scope>NUCLEOTIDE SEQUENCE [LARGE SCALE GENOMIC DNA]</scope>
    <source>
        <strain evidence="8 9">SYSU G07066</strain>
    </source>
</reference>
<keyword evidence="1 4" id="KW-0732">Signal</keyword>